<organism evidence="1 2">
    <name type="scientific">Mycobacteroides abscessus</name>
    <dbReference type="NCBI Taxonomy" id="36809"/>
    <lineage>
        <taxon>Bacteria</taxon>
        <taxon>Bacillati</taxon>
        <taxon>Actinomycetota</taxon>
        <taxon>Actinomycetes</taxon>
        <taxon>Mycobacteriales</taxon>
        <taxon>Mycobacteriaceae</taxon>
        <taxon>Mycobacteroides</taxon>
    </lineage>
</organism>
<protein>
    <submittedName>
        <fullName evidence="1">Uncharacterized protein</fullName>
    </submittedName>
</protein>
<sequence length="104" mass="11313">MSCRYATKRLFPTSELAQAGAQDIRATVESAGRTFQTLHPYKCPDDAGHWHLSHYPQGFATCSWCRRRAEAWYGGKFWVMAAHTTDGGPCLGVGGMGSDGGDSL</sequence>
<evidence type="ECO:0000313" key="1">
    <source>
        <dbReference type="EMBL" id="CPV70912.1"/>
    </source>
</evidence>
<dbReference type="Proteomes" id="UP000045782">
    <property type="component" value="Unassembled WGS sequence"/>
</dbReference>
<dbReference type="RefSeq" id="WP_211171315.1">
    <property type="nucleotide sequence ID" value="NZ_CP014951.1"/>
</dbReference>
<reference evidence="1 2" key="1">
    <citation type="submission" date="2015-03" db="EMBL/GenBank/DDBJ databases">
        <authorList>
            <person name="Murphy D."/>
        </authorList>
    </citation>
    <scope>NUCLEOTIDE SEQUENCE [LARGE SCALE GENOMIC DNA]</scope>
    <source>
        <strain evidence="1 2">PAP088</strain>
    </source>
</reference>
<dbReference type="AlphaFoldDB" id="A0A0U0ZTK5"/>
<proteinExistence type="predicted"/>
<dbReference type="EMBL" id="CSWP01000012">
    <property type="protein sequence ID" value="CPV70912.1"/>
    <property type="molecule type" value="Genomic_DNA"/>
</dbReference>
<accession>A0A0U0ZTK5</accession>
<name>A0A0U0ZTK5_9MYCO</name>
<evidence type="ECO:0000313" key="2">
    <source>
        <dbReference type="Proteomes" id="UP000045782"/>
    </source>
</evidence>
<gene>
    <name evidence="1" type="ORF">ERS075579_04933</name>
</gene>